<dbReference type="AlphaFoldDB" id="A0A9D2GSQ3"/>
<gene>
    <name evidence="2" type="ORF">H9804_05045</name>
</gene>
<feature type="domain" description="YlxR" evidence="1">
    <location>
        <begin position="8"/>
        <end position="79"/>
    </location>
</feature>
<dbReference type="Proteomes" id="UP000824176">
    <property type="component" value="Unassembled WGS sequence"/>
</dbReference>
<protein>
    <submittedName>
        <fullName evidence="2">DUF448 domain-containing protein</fullName>
    </submittedName>
</protein>
<proteinExistence type="predicted"/>
<dbReference type="PANTHER" id="PTHR34215">
    <property type="entry name" value="BLL0784 PROTEIN"/>
    <property type="match status" value="1"/>
</dbReference>
<dbReference type="InterPro" id="IPR037465">
    <property type="entry name" value="YlxR"/>
</dbReference>
<dbReference type="PANTHER" id="PTHR34215:SF1">
    <property type="entry name" value="YLXR DOMAIN-CONTAINING PROTEIN"/>
    <property type="match status" value="1"/>
</dbReference>
<reference evidence="2" key="1">
    <citation type="journal article" date="2021" name="PeerJ">
        <title>Extensive microbial diversity within the chicken gut microbiome revealed by metagenomics and culture.</title>
        <authorList>
            <person name="Gilroy R."/>
            <person name="Ravi A."/>
            <person name="Getino M."/>
            <person name="Pursley I."/>
            <person name="Horton D.L."/>
            <person name="Alikhan N.F."/>
            <person name="Baker D."/>
            <person name="Gharbi K."/>
            <person name="Hall N."/>
            <person name="Watson M."/>
            <person name="Adriaenssens E.M."/>
            <person name="Foster-Nyarko E."/>
            <person name="Jarju S."/>
            <person name="Secka A."/>
            <person name="Antonio M."/>
            <person name="Oren A."/>
            <person name="Chaudhuri R.R."/>
            <person name="La Ragione R."/>
            <person name="Hildebrand F."/>
            <person name="Pallen M.J."/>
        </authorList>
    </citation>
    <scope>NUCLEOTIDE SEQUENCE</scope>
    <source>
        <strain evidence="2">ChiW4-1371</strain>
    </source>
</reference>
<dbReference type="Pfam" id="PF04296">
    <property type="entry name" value="YlxR"/>
    <property type="match status" value="1"/>
</dbReference>
<reference evidence="2" key="2">
    <citation type="submission" date="2021-04" db="EMBL/GenBank/DDBJ databases">
        <authorList>
            <person name="Gilroy R."/>
        </authorList>
    </citation>
    <scope>NUCLEOTIDE SEQUENCE</scope>
    <source>
        <strain evidence="2">ChiW4-1371</strain>
    </source>
</reference>
<comment type="caution">
    <text evidence="2">The sequence shown here is derived from an EMBL/GenBank/DDBJ whole genome shotgun (WGS) entry which is preliminary data.</text>
</comment>
<organism evidence="2 3">
    <name type="scientific">Candidatus Mucispirillum faecigallinarum</name>
    <dbReference type="NCBI Taxonomy" id="2838699"/>
    <lineage>
        <taxon>Bacteria</taxon>
        <taxon>Pseudomonadati</taxon>
        <taxon>Deferribacterota</taxon>
        <taxon>Deferribacteres</taxon>
        <taxon>Deferribacterales</taxon>
        <taxon>Mucispirillaceae</taxon>
        <taxon>Mucispirillum</taxon>
    </lineage>
</organism>
<dbReference type="SUPFAM" id="SSF64376">
    <property type="entry name" value="YlxR-like"/>
    <property type="match status" value="1"/>
</dbReference>
<accession>A0A9D2GSQ3</accession>
<dbReference type="EMBL" id="DXAQ01000079">
    <property type="protein sequence ID" value="HIZ89292.1"/>
    <property type="molecule type" value="Genomic_DNA"/>
</dbReference>
<evidence type="ECO:0000259" key="1">
    <source>
        <dbReference type="Pfam" id="PF04296"/>
    </source>
</evidence>
<sequence length="173" mass="20287">MSKPKEYRVCAFCGSKEHKSSLLRVSLPKIIFDFWQNLNGRGFYVCQNSKCIDKVFKKKTVFKYLEESQNLNTLSDKLKNSIKETLIYNIAALFDNFNNDAEIKHDNYLVLYRYDACCNKDNYILLDKALYSGSKEFCIVYNKKIIERLIKYKNIITNIDCLFYGELNGSKKS</sequence>
<dbReference type="Gene3D" id="3.30.1230.10">
    <property type="entry name" value="YlxR-like"/>
    <property type="match status" value="1"/>
</dbReference>
<name>A0A9D2GSQ3_9BACT</name>
<evidence type="ECO:0000313" key="3">
    <source>
        <dbReference type="Proteomes" id="UP000824176"/>
    </source>
</evidence>
<dbReference type="InterPro" id="IPR035931">
    <property type="entry name" value="YlxR-like_sf"/>
</dbReference>
<dbReference type="InterPro" id="IPR007393">
    <property type="entry name" value="YlxR_dom"/>
</dbReference>
<evidence type="ECO:0000313" key="2">
    <source>
        <dbReference type="EMBL" id="HIZ89292.1"/>
    </source>
</evidence>